<feature type="transmembrane region" description="Helical" evidence="2">
    <location>
        <begin position="43"/>
        <end position="70"/>
    </location>
</feature>
<keyword evidence="5" id="KW-1185">Reference proteome</keyword>
<keyword evidence="2" id="KW-1133">Transmembrane helix</keyword>
<feature type="chain" id="PRO_5046021864" evidence="3">
    <location>
        <begin position="26"/>
        <end position="452"/>
    </location>
</feature>
<keyword evidence="2" id="KW-0472">Membrane</keyword>
<evidence type="ECO:0000256" key="2">
    <source>
        <dbReference type="SAM" id="Phobius"/>
    </source>
</evidence>
<keyword evidence="2" id="KW-0812">Transmembrane</keyword>
<comment type="caution">
    <text evidence="4">The sequence shown here is derived from an EMBL/GenBank/DDBJ whole genome shotgun (WGS) entry which is preliminary data.</text>
</comment>
<accession>A0ABP1PQ71</accession>
<keyword evidence="1" id="KW-0175">Coiled coil</keyword>
<name>A0ABP1PQ71_9HEXA</name>
<feature type="coiled-coil region" evidence="1">
    <location>
        <begin position="312"/>
        <end position="421"/>
    </location>
</feature>
<evidence type="ECO:0000256" key="3">
    <source>
        <dbReference type="SAM" id="SignalP"/>
    </source>
</evidence>
<keyword evidence="3" id="KW-0732">Signal</keyword>
<reference evidence="4 5" key="1">
    <citation type="submission" date="2024-08" db="EMBL/GenBank/DDBJ databases">
        <authorList>
            <person name="Cucini C."/>
            <person name="Frati F."/>
        </authorList>
    </citation>
    <scope>NUCLEOTIDE SEQUENCE [LARGE SCALE GENOMIC DNA]</scope>
</reference>
<protein>
    <submittedName>
        <fullName evidence="4">Uncharacterized protein</fullName>
    </submittedName>
</protein>
<evidence type="ECO:0000313" key="5">
    <source>
        <dbReference type="Proteomes" id="UP001642540"/>
    </source>
</evidence>
<feature type="signal peptide" evidence="3">
    <location>
        <begin position="1"/>
        <end position="25"/>
    </location>
</feature>
<evidence type="ECO:0000256" key="1">
    <source>
        <dbReference type="SAM" id="Coils"/>
    </source>
</evidence>
<dbReference type="Proteomes" id="UP001642540">
    <property type="component" value="Unassembled WGS sequence"/>
</dbReference>
<evidence type="ECO:0000313" key="4">
    <source>
        <dbReference type="EMBL" id="CAL8071106.1"/>
    </source>
</evidence>
<dbReference type="EMBL" id="CAXLJM020000004">
    <property type="protein sequence ID" value="CAL8071106.1"/>
    <property type="molecule type" value="Genomic_DNA"/>
</dbReference>
<sequence length="452" mass="51921">MASCISLVFTICVFLLSMGTPTAHPFFANLLPLGIFEGKWELLIRTLFSIFEAYITAFAWTSNISIILLLPNFAVLFKFWCWELHSNSPPNQLSKSFSKLRELEETIKTYRELQLLTTQFNECFAAQVGNLFMLAFINQVSVNYGTLRLYNELSIEAWVACPYLTVDGAFNILSMHNLLAMPYESSRKSVESWRNHKMLKGEEVIRGAKYLKIVCSSCCPLKAKYGSLKFVKKDQGIEWVDSLIDSTVSVLLWNIFPNKPANHMDTVQRRTMSSSKSQRLLNLERRVTKQLQAKDKAISKQQNEIIQKDAVISEKNSVLDEKEAEISRLKANIADFENKSFEKERKHRGDLLKMYQHNLGLERKIKRLENSHAAEKSALLQLQKDQNHVVEEECKQLRSQLKEAQNETLIAERKFMCLEEDIDVLFICWGDSSDTVSPMEQDNISVCELSGE</sequence>
<proteinExistence type="predicted"/>
<gene>
    <name evidence="4" type="ORF">ODALV1_LOCUS1561</name>
</gene>
<organism evidence="4 5">
    <name type="scientific">Orchesella dallaii</name>
    <dbReference type="NCBI Taxonomy" id="48710"/>
    <lineage>
        <taxon>Eukaryota</taxon>
        <taxon>Metazoa</taxon>
        <taxon>Ecdysozoa</taxon>
        <taxon>Arthropoda</taxon>
        <taxon>Hexapoda</taxon>
        <taxon>Collembola</taxon>
        <taxon>Entomobryomorpha</taxon>
        <taxon>Entomobryoidea</taxon>
        <taxon>Orchesellidae</taxon>
        <taxon>Orchesellinae</taxon>
        <taxon>Orchesella</taxon>
    </lineage>
</organism>